<keyword evidence="9" id="KW-1185">Reference proteome</keyword>
<dbReference type="InParanoid" id="A0A6J3CPU7"/>
<keyword evidence="7" id="KW-0137">Centromere</keyword>
<evidence type="ECO:0000256" key="2">
    <source>
        <dbReference type="ARBA" id="ARBA00004584"/>
    </source>
</evidence>
<sequence>MSCGMDYLFGQLESSVLAVSLPNLLRTPSLAGRAVSILPKQSGGKGDFQKYLNLLKERMLRLFKTLKVPPGKLGELKNVLSLQLAEKQMLETNEKTLIQLQEEITKAEQSAEHMAETIKRLQFKIQTLKKQLEEDEKRAQKVFQEGGTGALHLPELPKRSLQAPTLQVKILKIKSQKGLLKDMSAVQQSADMENMLTLIESHMRRWTSFERPKYMESHMKQNDACQCTHSMLM</sequence>
<proteinExistence type="inferred from homology"/>
<dbReference type="GO" id="GO:0005634">
    <property type="term" value="C:nucleus"/>
    <property type="evidence" value="ECO:0007669"/>
    <property type="project" value="UniProtKB-SubCell"/>
</dbReference>
<keyword evidence="6" id="KW-0539">Nucleus</keyword>
<comment type="similarity">
    <text evidence="3">Belongs to the CENP-Q/OKP1 family.</text>
</comment>
<evidence type="ECO:0000313" key="10">
    <source>
        <dbReference type="RefSeq" id="XP_032040400.1"/>
    </source>
</evidence>
<evidence type="ECO:0000313" key="9">
    <source>
        <dbReference type="Proteomes" id="UP000504639"/>
    </source>
</evidence>
<evidence type="ECO:0000256" key="8">
    <source>
        <dbReference type="SAM" id="Coils"/>
    </source>
</evidence>
<dbReference type="GeneID" id="116487513"/>
<keyword evidence="5" id="KW-0158">Chromosome</keyword>
<keyword evidence="8" id="KW-0175">Coiled coil</keyword>
<dbReference type="Pfam" id="PF13094">
    <property type="entry name" value="CENP-Q"/>
    <property type="match status" value="1"/>
</dbReference>
<dbReference type="RefSeq" id="XP_032040400.1">
    <property type="nucleotide sequence ID" value="XM_032184509.1"/>
</dbReference>
<dbReference type="AlphaFoldDB" id="A0A6J3CPU7"/>
<organism evidence="9 10">
    <name type="scientific">Aythya fuligula</name>
    <name type="common">Tufted duck</name>
    <name type="synonym">Anas fuligula</name>
    <dbReference type="NCBI Taxonomy" id="219594"/>
    <lineage>
        <taxon>Eukaryota</taxon>
        <taxon>Metazoa</taxon>
        <taxon>Chordata</taxon>
        <taxon>Craniata</taxon>
        <taxon>Vertebrata</taxon>
        <taxon>Euteleostomi</taxon>
        <taxon>Archelosauria</taxon>
        <taxon>Archosauria</taxon>
        <taxon>Dinosauria</taxon>
        <taxon>Saurischia</taxon>
        <taxon>Theropoda</taxon>
        <taxon>Coelurosauria</taxon>
        <taxon>Aves</taxon>
        <taxon>Neognathae</taxon>
        <taxon>Galloanserae</taxon>
        <taxon>Anseriformes</taxon>
        <taxon>Anatidae</taxon>
        <taxon>Aythyinae</taxon>
        <taxon>Aythya</taxon>
    </lineage>
</organism>
<dbReference type="Proteomes" id="UP000504639">
    <property type="component" value="Chromosome 3"/>
</dbReference>
<reference evidence="10" key="1">
    <citation type="submission" date="2025-08" db="UniProtKB">
        <authorList>
            <consortium name="RefSeq"/>
        </authorList>
    </citation>
    <scope>IDENTIFICATION</scope>
    <source>
        <tissue evidence="10">Lung</tissue>
    </source>
</reference>
<dbReference type="PANTHER" id="PTHR31345">
    <property type="entry name" value="CENTROMERE PROTEIN Q"/>
    <property type="match status" value="1"/>
</dbReference>
<evidence type="ECO:0000256" key="7">
    <source>
        <dbReference type="ARBA" id="ARBA00023328"/>
    </source>
</evidence>
<evidence type="ECO:0000256" key="5">
    <source>
        <dbReference type="ARBA" id="ARBA00022454"/>
    </source>
</evidence>
<accession>A0A6J3CPU7</accession>
<dbReference type="GO" id="GO:0000775">
    <property type="term" value="C:chromosome, centromeric region"/>
    <property type="evidence" value="ECO:0007669"/>
    <property type="project" value="UniProtKB-SubCell"/>
</dbReference>
<gene>
    <name evidence="10" type="primary">LOC116487513</name>
</gene>
<name>A0A6J3CPU7_AYTFU</name>
<evidence type="ECO:0000256" key="3">
    <source>
        <dbReference type="ARBA" id="ARBA00008191"/>
    </source>
</evidence>
<dbReference type="KEGG" id="aful:116487513"/>
<evidence type="ECO:0000256" key="6">
    <source>
        <dbReference type="ARBA" id="ARBA00023242"/>
    </source>
</evidence>
<dbReference type="InterPro" id="IPR025212">
    <property type="entry name" value="CAD_CENP-Q"/>
</dbReference>
<evidence type="ECO:0000256" key="4">
    <source>
        <dbReference type="ARBA" id="ARBA00016397"/>
    </source>
</evidence>
<protein>
    <recommendedName>
        <fullName evidence="4">Centromere protein Q</fullName>
    </recommendedName>
</protein>
<evidence type="ECO:0000256" key="1">
    <source>
        <dbReference type="ARBA" id="ARBA00004123"/>
    </source>
</evidence>
<dbReference type="PANTHER" id="PTHR31345:SF3">
    <property type="entry name" value="CENTROMERE PROTEIN Q"/>
    <property type="match status" value="1"/>
</dbReference>
<feature type="coiled-coil region" evidence="8">
    <location>
        <begin position="90"/>
        <end position="145"/>
    </location>
</feature>
<comment type="subcellular location">
    <subcellularLocation>
        <location evidence="2">Chromosome</location>
        <location evidence="2">Centromere</location>
    </subcellularLocation>
    <subcellularLocation>
        <location evidence="1">Nucleus</location>
    </subcellularLocation>
</comment>